<organism evidence="5 6">
    <name type="scientific">Sporomusa ovata</name>
    <dbReference type="NCBI Taxonomy" id="2378"/>
    <lineage>
        <taxon>Bacteria</taxon>
        <taxon>Bacillati</taxon>
        <taxon>Bacillota</taxon>
        <taxon>Negativicutes</taxon>
        <taxon>Selenomonadales</taxon>
        <taxon>Sporomusaceae</taxon>
        <taxon>Sporomusa</taxon>
    </lineage>
</organism>
<dbReference type="InterPro" id="IPR025376">
    <property type="entry name" value="CD1107-like_dom"/>
</dbReference>
<evidence type="ECO:0000256" key="1">
    <source>
        <dbReference type="SAM" id="MobiDB-lite"/>
    </source>
</evidence>
<keyword evidence="2" id="KW-0812">Transmembrane</keyword>
<protein>
    <submittedName>
        <fullName evidence="5">Bacteriocin-like protein</fullName>
    </submittedName>
</protein>
<evidence type="ECO:0000313" key="5">
    <source>
        <dbReference type="EMBL" id="CQR73207.1"/>
    </source>
</evidence>
<feature type="compositionally biased region" description="Acidic residues" evidence="1">
    <location>
        <begin position="191"/>
        <end position="205"/>
    </location>
</feature>
<keyword evidence="3" id="KW-0732">Signal</keyword>
<keyword evidence="2" id="KW-1133">Transmembrane helix</keyword>
<evidence type="ECO:0000259" key="4">
    <source>
        <dbReference type="Pfam" id="PF14283"/>
    </source>
</evidence>
<dbReference type="EMBL" id="CTRP01000012">
    <property type="protein sequence ID" value="CQR73207.1"/>
    <property type="molecule type" value="Genomic_DNA"/>
</dbReference>
<dbReference type="Proteomes" id="UP000049855">
    <property type="component" value="Unassembled WGS sequence"/>
</dbReference>
<keyword evidence="6" id="KW-1185">Reference proteome</keyword>
<feature type="signal peptide" evidence="3">
    <location>
        <begin position="1"/>
        <end position="26"/>
    </location>
</feature>
<dbReference type="AlphaFoldDB" id="A0A0U1L0L3"/>
<dbReference type="Pfam" id="PF14283">
    <property type="entry name" value="CD1107-like"/>
    <property type="match status" value="1"/>
</dbReference>
<dbReference type="RefSeq" id="WP_021168000.1">
    <property type="nucleotide sequence ID" value="NZ_CTRP01000012.1"/>
</dbReference>
<proteinExistence type="predicted"/>
<keyword evidence="2" id="KW-0472">Membrane</keyword>
<feature type="compositionally biased region" description="Low complexity" evidence="1">
    <location>
        <begin position="128"/>
        <end position="146"/>
    </location>
</feature>
<feature type="region of interest" description="Disordered" evidence="1">
    <location>
        <begin position="35"/>
        <end position="54"/>
    </location>
</feature>
<feature type="transmembrane region" description="Helical" evidence="2">
    <location>
        <begin position="157"/>
        <end position="175"/>
    </location>
</feature>
<reference evidence="6" key="1">
    <citation type="submission" date="2015-03" db="EMBL/GenBank/DDBJ databases">
        <authorList>
            <person name="Nijsse Bart"/>
        </authorList>
    </citation>
    <scope>NUCLEOTIDE SEQUENCE [LARGE SCALE GENOMIC DNA]</scope>
</reference>
<evidence type="ECO:0000256" key="2">
    <source>
        <dbReference type="SAM" id="Phobius"/>
    </source>
</evidence>
<feature type="region of interest" description="Disordered" evidence="1">
    <location>
        <begin position="113"/>
        <end position="152"/>
    </location>
</feature>
<feature type="region of interest" description="Disordered" evidence="1">
    <location>
        <begin position="191"/>
        <end position="219"/>
    </location>
</feature>
<name>A0A0U1L0L3_9FIRM</name>
<sequence>MKKFRMMAVLCAAFLMAFSFSTVAYASGGEETPEVTEAPAISKTTSDPNPFTPDGTGTVVNTATDEDGKQFYTITTPDENVFYLVIDLQRKTDNVYFLNAVTEKDLLALAEKSEDTVENETAAITTPEQESSSETDISSETSLETSAEPEQKSNPTMLLLVLAVVAIGGGAGYYFKIYRPKQERAALAEDEFDEYEADPYDEQEDNTPPWEVDGEDEDV</sequence>
<evidence type="ECO:0000256" key="3">
    <source>
        <dbReference type="SAM" id="SignalP"/>
    </source>
</evidence>
<accession>A0A0U1L0L3</accession>
<evidence type="ECO:0000313" key="6">
    <source>
        <dbReference type="Proteomes" id="UP000049855"/>
    </source>
</evidence>
<feature type="chain" id="PRO_5006710677" evidence="3">
    <location>
        <begin position="27"/>
        <end position="219"/>
    </location>
</feature>
<feature type="domain" description="Mobile element protein CD1107-like" evidence="4">
    <location>
        <begin position="50"/>
        <end position="183"/>
    </location>
</feature>
<gene>
    <name evidence="5" type="ORF">SpAn4DRAFT_2439</name>
</gene>